<gene>
    <name evidence="1" type="ORF">SAMN04487970_104321</name>
</gene>
<sequence length="46" mass="5587">MSEHETNNIVSFEQYRRNKLGQAYHRDALSEMFEQDLREQAALLMW</sequence>
<dbReference type="STRING" id="624147.SAMN04487970_104321"/>
<proteinExistence type="predicted"/>
<evidence type="ECO:0000313" key="2">
    <source>
        <dbReference type="Proteomes" id="UP000198601"/>
    </source>
</evidence>
<protein>
    <submittedName>
        <fullName evidence="1">Uncharacterized protein</fullName>
    </submittedName>
</protein>
<dbReference type="Proteomes" id="UP000198601">
    <property type="component" value="Unassembled WGS sequence"/>
</dbReference>
<name>A0A1G4T5J2_9BACL</name>
<keyword evidence="2" id="KW-1185">Reference proteome</keyword>
<organism evidence="1 2">
    <name type="scientific">Paenibacillus tianmuensis</name>
    <dbReference type="NCBI Taxonomy" id="624147"/>
    <lineage>
        <taxon>Bacteria</taxon>
        <taxon>Bacillati</taxon>
        <taxon>Bacillota</taxon>
        <taxon>Bacilli</taxon>
        <taxon>Bacillales</taxon>
        <taxon>Paenibacillaceae</taxon>
        <taxon>Paenibacillus</taxon>
    </lineage>
</organism>
<evidence type="ECO:0000313" key="1">
    <source>
        <dbReference type="EMBL" id="SCW76694.1"/>
    </source>
</evidence>
<reference evidence="2" key="1">
    <citation type="submission" date="2016-10" db="EMBL/GenBank/DDBJ databases">
        <authorList>
            <person name="Varghese N."/>
            <person name="Submissions S."/>
        </authorList>
    </citation>
    <scope>NUCLEOTIDE SEQUENCE [LARGE SCALE GENOMIC DNA]</scope>
    <source>
        <strain evidence="2">CGMCC 1.8946</strain>
    </source>
</reference>
<accession>A0A1G4T5J2</accession>
<dbReference type="EMBL" id="FMTT01000043">
    <property type="protein sequence ID" value="SCW76694.1"/>
    <property type="molecule type" value="Genomic_DNA"/>
</dbReference>
<dbReference type="AlphaFoldDB" id="A0A1G4T5J2"/>